<dbReference type="EMBL" id="JQAN02000009">
    <property type="protein sequence ID" value="PPD58164.1"/>
    <property type="molecule type" value="Genomic_DNA"/>
</dbReference>
<dbReference type="Proteomes" id="UP000235653">
    <property type="component" value="Unassembled WGS sequence"/>
</dbReference>
<evidence type="ECO:0000313" key="2">
    <source>
        <dbReference type="Proteomes" id="UP000235653"/>
    </source>
</evidence>
<reference evidence="1 2" key="1">
    <citation type="journal article" date="2017" name="ISME J.">
        <title>Grape pomace compost harbors organohalide-respiring Dehalogenimonas species with novel reductive dehalogenase genes.</title>
        <authorList>
            <person name="Yang Y."/>
            <person name="Higgins S.A."/>
            <person name="Yan J."/>
            <person name="Simsir B."/>
            <person name="Chourey K."/>
            <person name="Iyer R."/>
            <person name="Hettich R.L."/>
            <person name="Baldwin B."/>
            <person name="Ogles D.M."/>
            <person name="Loffler F.E."/>
        </authorList>
    </citation>
    <scope>NUCLEOTIDE SEQUENCE [LARGE SCALE GENOMIC DNA]</scope>
    <source>
        <strain evidence="1 2">GP</strain>
    </source>
</reference>
<gene>
    <name evidence="1" type="ORF">JP09_005070</name>
</gene>
<protein>
    <submittedName>
        <fullName evidence="1">Uncharacterized protein</fullName>
    </submittedName>
</protein>
<evidence type="ECO:0000313" key="1">
    <source>
        <dbReference type="EMBL" id="PPD58164.1"/>
    </source>
</evidence>
<comment type="caution">
    <text evidence="1">The sequence shown here is derived from an EMBL/GenBank/DDBJ whole genome shotgun (WGS) entry which is preliminary data.</text>
</comment>
<name>A0A2P5P797_9CHLR</name>
<sequence length="160" mass="17554">MATKNASTEILLDGAQMSIASMMAAIAGFLKEKGIPLKEFVNYFGKQFEGAWADLEGRGVNEVMDHFLDLEVLPMGAEVISKQASLEKAEVTLTSLPPRKVLERFGTTPSELLKGFGVTERQFASIYDSFIPAAKAIGLKFSHHAQDGHEVLVLEKARQR</sequence>
<organism evidence="1 2">
    <name type="scientific">Dehalogenimonas etheniformans</name>
    <dbReference type="NCBI Taxonomy" id="1536648"/>
    <lineage>
        <taxon>Bacteria</taxon>
        <taxon>Bacillati</taxon>
        <taxon>Chloroflexota</taxon>
        <taxon>Dehalococcoidia</taxon>
        <taxon>Dehalococcoidales</taxon>
        <taxon>Dehalococcoidaceae</taxon>
        <taxon>Dehalogenimonas</taxon>
    </lineage>
</organism>
<proteinExistence type="predicted"/>
<dbReference type="AlphaFoldDB" id="A0A2P5P797"/>
<dbReference type="RefSeq" id="WP_102331172.1">
    <property type="nucleotide sequence ID" value="NZ_CP058566.2"/>
</dbReference>
<accession>A0A2P5P797</accession>
<keyword evidence="2" id="KW-1185">Reference proteome</keyword>